<proteinExistence type="predicted"/>
<dbReference type="Proteomes" id="UP001056384">
    <property type="component" value="Chromosome 1"/>
</dbReference>
<name>A0A9Q9AIA1_9PEZI</name>
<dbReference type="InterPro" id="IPR019622">
    <property type="entry name" value="Rrn9_dom"/>
</dbReference>
<feature type="region of interest" description="Disordered" evidence="1">
    <location>
        <begin position="175"/>
        <end position="243"/>
    </location>
</feature>
<feature type="compositionally biased region" description="Acidic residues" evidence="1">
    <location>
        <begin position="538"/>
        <end position="548"/>
    </location>
</feature>
<protein>
    <submittedName>
        <fullName evidence="3">Rrn9 domain-containing protein</fullName>
    </submittedName>
</protein>
<reference evidence="3" key="1">
    <citation type="submission" date="2022-06" db="EMBL/GenBank/DDBJ databases">
        <title>Complete genome sequences of two strains of the flax pathogen Septoria linicola.</title>
        <authorList>
            <person name="Lapalu N."/>
            <person name="Simon A."/>
            <person name="Demenou B."/>
            <person name="Paumier D."/>
            <person name="Guillot M.-P."/>
            <person name="Gout L."/>
            <person name="Valade R."/>
        </authorList>
    </citation>
    <scope>NUCLEOTIDE SEQUENCE</scope>
    <source>
        <strain evidence="3">SE15195</strain>
    </source>
</reference>
<feature type="region of interest" description="Disordered" evidence="1">
    <location>
        <begin position="388"/>
        <end position="411"/>
    </location>
</feature>
<feature type="compositionally biased region" description="Low complexity" evidence="1">
    <location>
        <begin position="199"/>
        <end position="216"/>
    </location>
</feature>
<organism evidence="3 4">
    <name type="scientific">Septoria linicola</name>
    <dbReference type="NCBI Taxonomy" id="215465"/>
    <lineage>
        <taxon>Eukaryota</taxon>
        <taxon>Fungi</taxon>
        <taxon>Dikarya</taxon>
        <taxon>Ascomycota</taxon>
        <taxon>Pezizomycotina</taxon>
        <taxon>Dothideomycetes</taxon>
        <taxon>Dothideomycetidae</taxon>
        <taxon>Mycosphaerellales</taxon>
        <taxon>Mycosphaerellaceae</taxon>
        <taxon>Septoria</taxon>
    </lineage>
</organism>
<gene>
    <name evidence="3" type="ORF">Slin15195_G002490</name>
</gene>
<dbReference type="AlphaFoldDB" id="A0A9Q9AIA1"/>
<feature type="region of interest" description="Disordered" evidence="1">
    <location>
        <begin position="1"/>
        <end position="43"/>
    </location>
</feature>
<feature type="compositionally biased region" description="Basic residues" evidence="1">
    <location>
        <begin position="516"/>
        <end position="531"/>
    </location>
</feature>
<evidence type="ECO:0000313" key="3">
    <source>
        <dbReference type="EMBL" id="USW46930.1"/>
    </source>
</evidence>
<dbReference type="Pfam" id="PF10680">
    <property type="entry name" value="RRN9"/>
    <property type="match status" value="1"/>
</dbReference>
<feature type="region of interest" description="Disordered" evidence="1">
    <location>
        <begin position="276"/>
        <end position="340"/>
    </location>
</feature>
<keyword evidence="4" id="KW-1185">Reference proteome</keyword>
<feature type="compositionally biased region" description="Basic and acidic residues" evidence="1">
    <location>
        <begin position="389"/>
        <end position="401"/>
    </location>
</feature>
<feature type="compositionally biased region" description="Basic and acidic residues" evidence="1">
    <location>
        <begin position="1"/>
        <end position="21"/>
    </location>
</feature>
<dbReference type="OrthoDB" id="5412288at2759"/>
<evidence type="ECO:0000256" key="1">
    <source>
        <dbReference type="SAM" id="MobiDB-lite"/>
    </source>
</evidence>
<accession>A0A9Q9AIA1</accession>
<feature type="compositionally biased region" description="Polar residues" evidence="1">
    <location>
        <begin position="480"/>
        <end position="494"/>
    </location>
</feature>
<feature type="compositionally biased region" description="Acidic residues" evidence="1">
    <location>
        <begin position="219"/>
        <end position="228"/>
    </location>
</feature>
<feature type="region of interest" description="Disordered" evidence="1">
    <location>
        <begin position="122"/>
        <end position="153"/>
    </location>
</feature>
<evidence type="ECO:0000259" key="2">
    <source>
        <dbReference type="Pfam" id="PF10680"/>
    </source>
</evidence>
<sequence>MAEVTGRDDSAARHDHDEEAARVGNNDYSSEEEREGRFHGPDASWRFYTKAERDLAYSLDQTENNDLSAHLYNAHNLKRRLYVDSVPEPWHSKQRWIAHDDSGHIPFHPESSWTAWPLEPADVPRSSEQWGVPAADGEDENETFRKREDWTPGGQLRDCIHAEILRQAKDRFKNRVSTQNVTGSASLQGHGNQAPQLPSTDNSESDTATSSSSQSSDEIRDEPEESDAGVEAPDSPGAPDGILYAVPMADDELAASIARPAVNHIMAKLDDLLRGLHHSRKGHRRRRSQTRSENATRRHKSTSGADSDDENDNSRSQSRSSRHSAGDSSPRNSRKRQELGTRDWSEVLGIAALTGWDQAVVARAAQRCATLFDEHMEFRTIHMTATMKDSSERAHPERDAETSPANVSTKPFEASRSIESFCCPHTSCSRHQEPYSQLWRLREHLKRKHKHAAHEVDTMVGDLKQALAYEGSVGQLAGMTGSQHEQVPGSNFSHSRSRPVKDEYLQPILINIGRSKDKKVRRTPSREHLRKAASSQQDTEDDGEEDAM</sequence>
<feature type="compositionally biased region" description="Basic residues" evidence="1">
    <location>
        <begin position="276"/>
        <end position="289"/>
    </location>
</feature>
<feature type="domain" description="Rrn9" evidence="2">
    <location>
        <begin position="59"/>
        <end position="130"/>
    </location>
</feature>
<dbReference type="EMBL" id="CP099418">
    <property type="protein sequence ID" value="USW46930.1"/>
    <property type="molecule type" value="Genomic_DNA"/>
</dbReference>
<feature type="region of interest" description="Disordered" evidence="1">
    <location>
        <begin position="480"/>
        <end position="548"/>
    </location>
</feature>
<evidence type="ECO:0000313" key="4">
    <source>
        <dbReference type="Proteomes" id="UP001056384"/>
    </source>
</evidence>
<feature type="compositionally biased region" description="Polar residues" evidence="1">
    <location>
        <begin position="175"/>
        <end position="198"/>
    </location>
</feature>